<proteinExistence type="predicted"/>
<keyword evidence="1" id="KW-0175">Coiled coil</keyword>
<organism evidence="2 3">
    <name type="scientific">Pedobacter hartonius</name>
    <dbReference type="NCBI Taxonomy" id="425514"/>
    <lineage>
        <taxon>Bacteria</taxon>
        <taxon>Pseudomonadati</taxon>
        <taxon>Bacteroidota</taxon>
        <taxon>Sphingobacteriia</taxon>
        <taxon>Sphingobacteriales</taxon>
        <taxon>Sphingobacteriaceae</taxon>
        <taxon>Pedobacter</taxon>
    </lineage>
</organism>
<evidence type="ECO:0000313" key="2">
    <source>
        <dbReference type="EMBL" id="SEA36565.1"/>
    </source>
</evidence>
<feature type="coiled-coil region" evidence="1">
    <location>
        <begin position="157"/>
        <end position="199"/>
    </location>
</feature>
<evidence type="ECO:0000313" key="3">
    <source>
        <dbReference type="Proteomes" id="UP000198850"/>
    </source>
</evidence>
<accession>A0A1H4AKW3</accession>
<protein>
    <submittedName>
        <fullName evidence="2">Uncharacterized membrane protein</fullName>
    </submittedName>
</protein>
<reference evidence="2 3" key="1">
    <citation type="submission" date="2016-10" db="EMBL/GenBank/DDBJ databases">
        <authorList>
            <person name="de Groot N.N."/>
        </authorList>
    </citation>
    <scope>NUCLEOTIDE SEQUENCE [LARGE SCALE GENOMIC DNA]</scope>
    <source>
        <strain evidence="2 3">DSM 19033</strain>
    </source>
</reference>
<dbReference type="InterPro" id="IPR009200">
    <property type="entry name" value="DUF1269_membrane"/>
</dbReference>
<dbReference type="EMBL" id="FNRA01000003">
    <property type="protein sequence ID" value="SEA36565.1"/>
    <property type="molecule type" value="Genomic_DNA"/>
</dbReference>
<dbReference type="AlphaFoldDB" id="A0A1H4AKW3"/>
<sequence>MIQALFSTETEAFKGLRAIQELNALQDISLGESYVLSKDENGMTTIRSAKDEAEGYSAIGGGIIGGLIGLLAGPLGFLVGIGAGMVAGAAGDTVRAEGVSDYLDQVSANIPNGKSLLVAHVWEDWETPVNTALAPLTDDVYRLNIDDEVYVPALTDLEDLNAEIRKAETKFLTADEEHHAEMNEKLLQLKIRREELLRKLSGSAEHQEKQYTTWVENGHGHQADHIDQKLHDKEKHDRLESRIAEQKARLELLRKNR</sequence>
<name>A0A1H4AKW3_9SPHI</name>
<keyword evidence="3" id="KW-1185">Reference proteome</keyword>
<gene>
    <name evidence="2" type="ORF">SAMN05443550_10319</name>
</gene>
<dbReference type="Pfam" id="PF06897">
    <property type="entry name" value="DUF1269"/>
    <property type="match status" value="1"/>
</dbReference>
<evidence type="ECO:0000256" key="1">
    <source>
        <dbReference type="SAM" id="Coils"/>
    </source>
</evidence>
<dbReference type="Proteomes" id="UP000198850">
    <property type="component" value="Unassembled WGS sequence"/>
</dbReference>